<dbReference type="AlphaFoldDB" id="A0A183D338"/>
<feature type="compositionally biased region" description="Low complexity" evidence="1">
    <location>
        <begin position="75"/>
        <end position="85"/>
    </location>
</feature>
<dbReference type="WBParaSite" id="GPUH_0000313401-mRNA-1">
    <property type="protein sequence ID" value="GPUH_0000313401-mRNA-1"/>
    <property type="gene ID" value="GPUH_0000313401"/>
</dbReference>
<dbReference type="Proteomes" id="UP000271098">
    <property type="component" value="Unassembled WGS sequence"/>
</dbReference>
<proteinExistence type="predicted"/>
<name>A0A183D338_9BILA</name>
<evidence type="ECO:0000313" key="2">
    <source>
        <dbReference type="EMBL" id="VDK38073.1"/>
    </source>
</evidence>
<evidence type="ECO:0000313" key="3">
    <source>
        <dbReference type="Proteomes" id="UP000271098"/>
    </source>
</evidence>
<reference evidence="2 3" key="2">
    <citation type="submission" date="2018-11" db="EMBL/GenBank/DDBJ databases">
        <authorList>
            <consortium name="Pathogen Informatics"/>
        </authorList>
    </citation>
    <scope>NUCLEOTIDE SEQUENCE [LARGE SCALE GENOMIC DNA]</scope>
</reference>
<sequence>MNFSRLVKETNEETSTEKAVPDTNSQQRRFSIESSSSGRGGSSGMSSAEGLGGTAEFCRADCNGSNAATYEVYSQQKQQQQQQQQPDLDHPTSHSSN</sequence>
<feature type="compositionally biased region" description="Basic and acidic residues" evidence="1">
    <location>
        <begin position="1"/>
        <end position="20"/>
    </location>
</feature>
<evidence type="ECO:0000313" key="4">
    <source>
        <dbReference type="WBParaSite" id="GPUH_0000313401-mRNA-1"/>
    </source>
</evidence>
<evidence type="ECO:0000256" key="1">
    <source>
        <dbReference type="SAM" id="MobiDB-lite"/>
    </source>
</evidence>
<keyword evidence="3" id="KW-1185">Reference proteome</keyword>
<feature type="region of interest" description="Disordered" evidence="1">
    <location>
        <begin position="1"/>
        <end position="97"/>
    </location>
</feature>
<dbReference type="EMBL" id="UYRT01005150">
    <property type="protein sequence ID" value="VDK38073.1"/>
    <property type="molecule type" value="Genomic_DNA"/>
</dbReference>
<reference evidence="4" key="1">
    <citation type="submission" date="2016-06" db="UniProtKB">
        <authorList>
            <consortium name="WormBaseParasite"/>
        </authorList>
    </citation>
    <scope>IDENTIFICATION</scope>
</reference>
<protein>
    <submittedName>
        <fullName evidence="2 4">Uncharacterized protein</fullName>
    </submittedName>
</protein>
<accession>A0A183D338</accession>
<organism evidence="4">
    <name type="scientific">Gongylonema pulchrum</name>
    <dbReference type="NCBI Taxonomy" id="637853"/>
    <lineage>
        <taxon>Eukaryota</taxon>
        <taxon>Metazoa</taxon>
        <taxon>Ecdysozoa</taxon>
        <taxon>Nematoda</taxon>
        <taxon>Chromadorea</taxon>
        <taxon>Rhabditida</taxon>
        <taxon>Spirurina</taxon>
        <taxon>Spiruromorpha</taxon>
        <taxon>Spiruroidea</taxon>
        <taxon>Gongylonematidae</taxon>
        <taxon>Gongylonema</taxon>
    </lineage>
</organism>
<gene>
    <name evidence="2" type="ORF">GPUH_LOCUS3129</name>
</gene>
<feature type="compositionally biased region" description="Polar residues" evidence="1">
    <location>
        <begin position="63"/>
        <end position="74"/>
    </location>
</feature>
<feature type="compositionally biased region" description="Basic and acidic residues" evidence="1">
    <location>
        <begin position="87"/>
        <end position="97"/>
    </location>
</feature>